<feature type="chain" id="PRO_5040333815" evidence="2">
    <location>
        <begin position="23"/>
        <end position="1145"/>
    </location>
</feature>
<comment type="caution">
    <text evidence="4">The sequence shown here is derived from an EMBL/GenBank/DDBJ whole genome shotgun (WGS) entry which is preliminary data.</text>
</comment>
<dbReference type="InterPro" id="IPR013783">
    <property type="entry name" value="Ig-like_fold"/>
</dbReference>
<dbReference type="Pfam" id="PF05729">
    <property type="entry name" value="NACHT"/>
    <property type="match status" value="1"/>
</dbReference>
<dbReference type="EMBL" id="JAIZAY010000001">
    <property type="protein sequence ID" value="KAJ8048538.1"/>
    <property type="molecule type" value="Genomic_DNA"/>
</dbReference>
<evidence type="ECO:0000256" key="2">
    <source>
        <dbReference type="SAM" id="SignalP"/>
    </source>
</evidence>
<evidence type="ECO:0000313" key="4">
    <source>
        <dbReference type="EMBL" id="KAJ8048538.1"/>
    </source>
</evidence>
<feature type="signal peptide" evidence="2">
    <location>
        <begin position="1"/>
        <end position="22"/>
    </location>
</feature>
<feature type="domain" description="NACHT" evidence="3">
    <location>
        <begin position="581"/>
        <end position="731"/>
    </location>
</feature>
<evidence type="ECO:0000259" key="3">
    <source>
        <dbReference type="Pfam" id="PF05729"/>
    </source>
</evidence>
<dbReference type="AlphaFoldDB" id="A0A9Q1HKL7"/>
<dbReference type="Gene3D" id="3.40.50.300">
    <property type="entry name" value="P-loop containing nucleotide triphosphate hydrolases"/>
    <property type="match status" value="1"/>
</dbReference>
<dbReference type="InterPro" id="IPR007111">
    <property type="entry name" value="NACHT_NTPase"/>
</dbReference>
<feature type="transmembrane region" description="Helical" evidence="1">
    <location>
        <begin position="473"/>
        <end position="499"/>
    </location>
</feature>
<dbReference type="Proteomes" id="UP001152320">
    <property type="component" value="Chromosome 1"/>
</dbReference>
<dbReference type="PANTHER" id="PTHR46312:SF2">
    <property type="entry name" value="NUCLEOTIDE-BINDING OLIGOMERIZATION DOMAIN-CONTAINING PROTEIN 2-LIKE"/>
    <property type="match status" value="1"/>
</dbReference>
<evidence type="ECO:0000256" key="1">
    <source>
        <dbReference type="SAM" id="Phobius"/>
    </source>
</evidence>
<dbReference type="InterPro" id="IPR027417">
    <property type="entry name" value="P-loop_NTPase"/>
</dbReference>
<evidence type="ECO:0000313" key="5">
    <source>
        <dbReference type="Proteomes" id="UP001152320"/>
    </source>
</evidence>
<dbReference type="SUPFAM" id="SSF52540">
    <property type="entry name" value="P-loop containing nucleoside triphosphate hydrolases"/>
    <property type="match status" value="1"/>
</dbReference>
<sequence length="1145" mass="129743">MKLILLAITVALLQTEIFGIEADETCTAIQYVELGMSGMVNCNFNEGYFGVFWYNSTEYTNTGPIIYLRNSEKDGRGYSSGEFDIYPNGSLIINNATLQHDHFFTVIMLETSTAAPSPIFIQVVVSVKPTQVYPQIDSCGNERICVSQVRRKLDLKCRVTNARPAALLLWLVRTLPSDLNVTLETLLLEESLSHTTIVKTTYSIQSLSRFALLMCKETSSHQVLKQSESLILLENSLHDISNITPGLKYIEIKSKMELLCSESSMLYLAWGKIMPDGSFSNLAYSIPSEQWNKTVYSGTYHLGTKGSLIAFEVGFQHEGIYACLYGDGTSEYQTVYEVFVYVAPIPAYPVVDGCSHVQYCVMNVKREGVLTCSLKGVRPPVELEWSAIGQRSNAISFSDKKTTIIEEEGRFNIILTSKFYITHDTQTRLTVACVVIAHGFETFDLSTQLDLLYLTDGIVVTPSERTVLTKRGVGLPGIIAIVLAALFSIAVVVVLLIYCKDTDGSLSKKTLLKQQLRQKYKNNCESFLPVPFLQNSVYQIQQLFVDGGIEDISVRSEGKAVLPKPLSSYRDILKLCSGTEQIIVEGDPGYGKTMLSLRLSYDWCTEIDCDIDVFILLKMSNLGGIKSLSSAIKKFLLPHDSMLSEGDIYSILSGSSSVVIVLDSFDKYPDASNYGDTFVKLIMTKQILANSTVILTTRPSLLPPAIPVTAKRIRLNGFTKESQNKYIQNVITERQPLQKTVDELFHTSAILEKICQVPLFFTLLVHITFDGCQSDQHDYPSMTSFFRDVVKYFHCSINEELEHISQHRNSVFKKQHFRLEKMAFKGLSKNHRKIFWSRKEFRHKLGDEFYNHCLNVGIFFEEDIKERESESSPEDSYKFISWVRFYHNTFCEWFAACHLARLAEKLSSNELKRKLKNIDPTNPQYVYRFACGLSSAAAEKIIRYLDSFKDGQKLAILCTLEQQNMGNRIMDTVKNLCNSPVNISLHDGRLFHVTALEFLKIASTKKIPVKEVWLTNMECSFKDSKKIVLKSDLELESIDTLLQLSIVDVGRQFSADDFLGLLRYSTSCSQLSVLRFRACILPKHVESCSLPEHFVERKITVEWNPLQDNVWFKLNLVSGKWEHQQKELKKEQYSQIVEYVGGMSK</sequence>
<keyword evidence="1" id="KW-0472">Membrane</keyword>
<organism evidence="4 5">
    <name type="scientific">Holothuria leucospilota</name>
    <name type="common">Black long sea cucumber</name>
    <name type="synonym">Mertensiothuria leucospilota</name>
    <dbReference type="NCBI Taxonomy" id="206669"/>
    <lineage>
        <taxon>Eukaryota</taxon>
        <taxon>Metazoa</taxon>
        <taxon>Echinodermata</taxon>
        <taxon>Eleutherozoa</taxon>
        <taxon>Echinozoa</taxon>
        <taxon>Holothuroidea</taxon>
        <taxon>Aspidochirotacea</taxon>
        <taxon>Aspidochirotida</taxon>
        <taxon>Holothuriidae</taxon>
        <taxon>Holothuria</taxon>
    </lineage>
</organism>
<keyword evidence="1" id="KW-1133">Transmembrane helix</keyword>
<keyword evidence="5" id="KW-1185">Reference proteome</keyword>
<dbReference type="OrthoDB" id="120976at2759"/>
<dbReference type="PANTHER" id="PTHR46312">
    <property type="entry name" value="NACHT DOMAIN-CONTAINING PROTEIN"/>
    <property type="match status" value="1"/>
</dbReference>
<reference evidence="4" key="1">
    <citation type="submission" date="2021-10" db="EMBL/GenBank/DDBJ databases">
        <title>Tropical sea cucumber genome reveals ecological adaptation and Cuvierian tubules defense mechanism.</title>
        <authorList>
            <person name="Chen T."/>
        </authorList>
    </citation>
    <scope>NUCLEOTIDE SEQUENCE</scope>
    <source>
        <strain evidence="4">Nanhai2018</strain>
        <tissue evidence="4">Muscle</tissue>
    </source>
</reference>
<dbReference type="Gene3D" id="2.60.40.10">
    <property type="entry name" value="Immunoglobulins"/>
    <property type="match status" value="1"/>
</dbReference>
<proteinExistence type="predicted"/>
<accession>A0A9Q1HKL7</accession>
<protein>
    <submittedName>
        <fullName evidence="4">Protein NLRC5</fullName>
    </submittedName>
</protein>
<keyword evidence="1" id="KW-0812">Transmembrane</keyword>
<gene>
    <name evidence="4" type="ORF">HOLleu_00891</name>
</gene>
<name>A0A9Q1HKL7_HOLLE</name>
<keyword evidence="2" id="KW-0732">Signal</keyword>